<keyword evidence="2" id="KW-1185">Reference proteome</keyword>
<reference evidence="1" key="1">
    <citation type="submission" date="2021-06" db="EMBL/GenBank/DDBJ databases">
        <authorList>
            <person name="Kallberg Y."/>
            <person name="Tangrot J."/>
            <person name="Rosling A."/>
        </authorList>
    </citation>
    <scope>NUCLEOTIDE SEQUENCE</scope>
    <source>
        <strain evidence="1">28 12/20/2015</strain>
    </source>
</reference>
<evidence type="ECO:0000313" key="1">
    <source>
        <dbReference type="EMBL" id="CAG8658431.1"/>
    </source>
</evidence>
<name>A0ACA9NIZ9_9GLOM</name>
<feature type="non-terminal residue" evidence="1">
    <location>
        <position position="703"/>
    </location>
</feature>
<gene>
    <name evidence="1" type="ORF">SPELUC_LOCUS9176</name>
</gene>
<comment type="caution">
    <text evidence="1">The sequence shown here is derived from an EMBL/GenBank/DDBJ whole genome shotgun (WGS) entry which is preliminary data.</text>
</comment>
<dbReference type="EMBL" id="CAJVPW010015031">
    <property type="protein sequence ID" value="CAG8658431.1"/>
    <property type="molecule type" value="Genomic_DNA"/>
</dbReference>
<dbReference type="Proteomes" id="UP000789366">
    <property type="component" value="Unassembled WGS sequence"/>
</dbReference>
<organism evidence="1 2">
    <name type="scientific">Cetraspora pellucida</name>
    <dbReference type="NCBI Taxonomy" id="1433469"/>
    <lineage>
        <taxon>Eukaryota</taxon>
        <taxon>Fungi</taxon>
        <taxon>Fungi incertae sedis</taxon>
        <taxon>Mucoromycota</taxon>
        <taxon>Glomeromycotina</taxon>
        <taxon>Glomeromycetes</taxon>
        <taxon>Diversisporales</taxon>
        <taxon>Gigasporaceae</taxon>
        <taxon>Cetraspora</taxon>
    </lineage>
</organism>
<accession>A0ACA9NIZ9</accession>
<proteinExistence type="predicted"/>
<evidence type="ECO:0000313" key="2">
    <source>
        <dbReference type="Proteomes" id="UP000789366"/>
    </source>
</evidence>
<protein>
    <submittedName>
        <fullName evidence="1">8874_t:CDS:1</fullName>
    </submittedName>
</protein>
<sequence length="703" mass="78742">MCIFLIYLVAQILTEDITVLNFKELFPEYKVVDSASYDDGTILLRVTRPSSNLMECNSQGVNLRLIHPNGSISSINLDVSIPDPNYCLITGNAFTKRPIINNSVTSTLSVSDIDKTSDAIRIYAITDKYILVTYFCKLPDSFDICGLLLTWDSRVLSNTNFGDMCTDSEFIRNINTKDGNFLRICYVSDAQKIVWTRYSSPDVTTGAIHVISNGILNNITRFNRDISNFFPTEDGGYGIIFTKYNDTASSSFNFPVTIHVTFIPAQGTDIKGPFQIYTQSIDFITSTKIVGCHISYVSLGYSCLIYINRASNIILIDVDFLSSGSIMTTRELIHDPIILDVWNVLPLHYGGNCIMATSMTDESVTGIIYSDDGNFHNSWGLPNNYFYTHSVGVFPNDTIWAIARNSFGWSVISSSTLTTYSTSLANYGNAFIQTTFPSINSSISPINVKTVTLTFRNDIKMSNGNISIWEFKKSHSILRQSFSGNQSQYVQLFSNKSVIATVLSSTFNKENSTYYITVDNGFVKDARVDQQLLGVKSTLWNFTTDFSLGNNKDDGKVLIFVWTLRMLHKVQCALNGFTFTGTEDKYYASAIVRFTPEGSTFYVNLSSQEQSKFSTNFSKQLATIIPCDPARLSTTKKYQYDRSVSTNQILFRVYIGRPTTSSELNSARIIQDMDTLIRNKAVTLISKASNTFYLDSSFGCFRA</sequence>